<keyword evidence="10" id="KW-1185">Reference proteome</keyword>
<dbReference type="OrthoDB" id="10259713at2759"/>
<evidence type="ECO:0000256" key="4">
    <source>
        <dbReference type="ARBA" id="ARBA00023273"/>
    </source>
</evidence>
<evidence type="ECO:0000256" key="6">
    <source>
        <dbReference type="ARBA" id="ARBA00044798"/>
    </source>
</evidence>
<dbReference type="AlphaFoldDB" id="A0A6J2WIA2"/>
<dbReference type="PANTHER" id="PTHR15654">
    <property type="entry name" value="COILED-COIL DOMAIN-CONTAINING PROTEIN 113-RELATED"/>
    <property type="match status" value="1"/>
</dbReference>
<feature type="domain" description="CCDC113/CCDC96 coiled-coil" evidence="9">
    <location>
        <begin position="107"/>
        <end position="274"/>
    </location>
</feature>
<evidence type="ECO:0000313" key="10">
    <source>
        <dbReference type="Proteomes" id="UP000504632"/>
    </source>
</evidence>
<organism evidence="10 11">
    <name type="scientific">Chanos chanos</name>
    <name type="common">Milkfish</name>
    <name type="synonym">Mugil chanos</name>
    <dbReference type="NCBI Taxonomy" id="29144"/>
    <lineage>
        <taxon>Eukaryota</taxon>
        <taxon>Metazoa</taxon>
        <taxon>Chordata</taxon>
        <taxon>Craniata</taxon>
        <taxon>Vertebrata</taxon>
        <taxon>Euteleostomi</taxon>
        <taxon>Actinopterygii</taxon>
        <taxon>Neopterygii</taxon>
        <taxon>Teleostei</taxon>
        <taxon>Ostariophysi</taxon>
        <taxon>Gonorynchiformes</taxon>
        <taxon>Chanidae</taxon>
        <taxon>Chanos</taxon>
    </lineage>
</organism>
<feature type="coiled-coil region" evidence="7">
    <location>
        <begin position="182"/>
        <end position="276"/>
    </location>
</feature>
<evidence type="ECO:0000256" key="8">
    <source>
        <dbReference type="SAM" id="MobiDB-lite"/>
    </source>
</evidence>
<dbReference type="FunCoup" id="A0A6J2WIA2">
    <property type="interactions" value="65"/>
</dbReference>
<dbReference type="InterPro" id="IPR051885">
    <property type="entry name" value="CC_CF"/>
</dbReference>
<feature type="coiled-coil region" evidence="7">
    <location>
        <begin position="53"/>
        <end position="150"/>
    </location>
</feature>
<name>A0A6J2WIA2_CHACN</name>
<protein>
    <recommendedName>
        <fullName evidence="6">Cilia- and flagella-associated protein 263</fullName>
    </recommendedName>
</protein>
<dbReference type="GeneID" id="115823484"/>
<dbReference type="GO" id="GO:0005930">
    <property type="term" value="C:axoneme"/>
    <property type="evidence" value="ECO:0007669"/>
    <property type="project" value="TreeGrafter"/>
</dbReference>
<keyword evidence="2" id="KW-0970">Cilium biogenesis/degradation</keyword>
<keyword evidence="4" id="KW-0966">Cell projection</keyword>
<dbReference type="CTD" id="29070"/>
<evidence type="ECO:0000313" key="11">
    <source>
        <dbReference type="RefSeq" id="XP_030643432.1"/>
    </source>
</evidence>
<dbReference type="InterPro" id="IPR025254">
    <property type="entry name" value="CCDC113/CCDC96_CC"/>
</dbReference>
<keyword evidence="11" id="KW-0282">Flagellum</keyword>
<feature type="compositionally biased region" description="Basic residues" evidence="8">
    <location>
        <begin position="1"/>
        <end position="10"/>
    </location>
</feature>
<comment type="similarity">
    <text evidence="5">Belongs to the CFAP263 family.</text>
</comment>
<gene>
    <name evidence="11" type="primary">cfap263</name>
</gene>
<evidence type="ECO:0000259" key="9">
    <source>
        <dbReference type="Pfam" id="PF13870"/>
    </source>
</evidence>
<accession>A0A6J2WIA2</accession>
<dbReference type="InParanoid" id="A0A6J2WIA2"/>
<comment type="subcellular location">
    <subcellularLocation>
        <location evidence="1">Cell projection</location>
        <location evidence="1">Cilium</location>
    </subcellularLocation>
</comment>
<proteinExistence type="inferred from homology"/>
<keyword evidence="11" id="KW-0969">Cilium</keyword>
<dbReference type="GO" id="GO:0060271">
    <property type="term" value="P:cilium assembly"/>
    <property type="evidence" value="ECO:0007669"/>
    <property type="project" value="TreeGrafter"/>
</dbReference>
<evidence type="ECO:0000256" key="7">
    <source>
        <dbReference type="SAM" id="Coils"/>
    </source>
</evidence>
<evidence type="ECO:0000256" key="2">
    <source>
        <dbReference type="ARBA" id="ARBA00022794"/>
    </source>
</evidence>
<dbReference type="RefSeq" id="XP_030643432.1">
    <property type="nucleotide sequence ID" value="XM_030787572.1"/>
</dbReference>
<dbReference type="GO" id="GO:0036064">
    <property type="term" value="C:ciliary basal body"/>
    <property type="evidence" value="ECO:0007669"/>
    <property type="project" value="TreeGrafter"/>
</dbReference>
<reference evidence="11" key="1">
    <citation type="submission" date="2025-08" db="UniProtKB">
        <authorList>
            <consortium name="RefSeq"/>
        </authorList>
    </citation>
    <scope>IDENTIFICATION</scope>
</reference>
<evidence type="ECO:0000256" key="3">
    <source>
        <dbReference type="ARBA" id="ARBA00023054"/>
    </source>
</evidence>
<dbReference type="PANTHER" id="PTHR15654:SF2">
    <property type="entry name" value="COILED-COIL DOMAIN-CONTAINING PROTEIN 113"/>
    <property type="match status" value="1"/>
</dbReference>
<keyword evidence="3 7" id="KW-0175">Coiled coil</keyword>
<feature type="region of interest" description="Disordered" evidence="8">
    <location>
        <begin position="1"/>
        <end position="21"/>
    </location>
</feature>
<dbReference type="Proteomes" id="UP000504632">
    <property type="component" value="Chromosome 1"/>
</dbReference>
<dbReference type="Pfam" id="PF13870">
    <property type="entry name" value="CCDC113_CCDC96_CC"/>
    <property type="match status" value="1"/>
</dbReference>
<evidence type="ECO:0000256" key="5">
    <source>
        <dbReference type="ARBA" id="ARBA00044506"/>
    </source>
</evidence>
<sequence length="282" mass="33222">MQMGHQRKPKSQTQGQEKPAVLTMEQRCHVAETEICEIQKDMENFKQSSERVMLNYKATMEEADIRLAEVKKARSNFEQDVVKPLQERKGPVKGTEKVMRFIEEQINAKKSKIQRLRLKNAELCKKSKKLQEQQQQQQELAKEVQEVDFQHLVIENKNCLEQIDKFNQDLLHLKQANPQQSLNTYKKTLQSLTSESKQLDSDIASRKKMLMRIEEELLQSEQERLQAEILNRKLRDKLATFQVPDVQQYISANASHRQLEESVRSWERKVQVAEVSRIFKIF</sequence>
<evidence type="ECO:0000256" key="1">
    <source>
        <dbReference type="ARBA" id="ARBA00004138"/>
    </source>
</evidence>